<feature type="compositionally biased region" description="Low complexity" evidence="1">
    <location>
        <begin position="128"/>
        <end position="142"/>
    </location>
</feature>
<accession>A0A4V1IQ84</accession>
<organism evidence="2 3">
    <name type="scientific">Blyttiomyces helicus</name>
    <dbReference type="NCBI Taxonomy" id="388810"/>
    <lineage>
        <taxon>Eukaryota</taxon>
        <taxon>Fungi</taxon>
        <taxon>Fungi incertae sedis</taxon>
        <taxon>Chytridiomycota</taxon>
        <taxon>Chytridiomycota incertae sedis</taxon>
        <taxon>Chytridiomycetes</taxon>
        <taxon>Chytridiomycetes incertae sedis</taxon>
        <taxon>Blyttiomyces</taxon>
    </lineage>
</organism>
<name>A0A4V1IQ84_9FUNG</name>
<feature type="region of interest" description="Disordered" evidence="1">
    <location>
        <begin position="1"/>
        <end position="33"/>
    </location>
</feature>
<feature type="region of interest" description="Disordered" evidence="1">
    <location>
        <begin position="191"/>
        <end position="236"/>
    </location>
</feature>
<dbReference type="EMBL" id="KZ998866">
    <property type="protein sequence ID" value="RKO85667.1"/>
    <property type="molecule type" value="Genomic_DNA"/>
</dbReference>
<evidence type="ECO:0000313" key="2">
    <source>
        <dbReference type="EMBL" id="RKO85667.1"/>
    </source>
</evidence>
<sequence>MEAALDEELRSLPIGHRQSPLGPKKKKPQKTTNDLAQTISIPRPQGYEPPSALKCLAGTLTFNARLQTRKVHRDDRLCSGSGSHRIGIQLFGGAQEVTWTHIVAQEPPFVLRGKQRWGEQQMGGEGGVSVRSRAAPHRSSSSQNGKRVEAIKGDHRHLRARTDGSVSHAADIEDREPRRCVNLVGNTEAVDEDGRCIPQGPPAGRTGSRDLKSETRVQQLGGRPGPPARPLPKFQSLPPRKYHRILRSDGLRSSKFTLPGRCLVLPGIVRRLKEIVAQISPQGPLQSLRVWPGSGTSPSKVTVDCQDTNWNGHKVLRDPKGGRRQVSNGEKHSRLALVGLGLKGTSDKTET</sequence>
<dbReference type="Proteomes" id="UP000269721">
    <property type="component" value="Unassembled WGS sequence"/>
</dbReference>
<reference evidence="3" key="1">
    <citation type="journal article" date="2018" name="Nat. Microbiol.">
        <title>Leveraging single-cell genomics to expand the fungal tree of life.</title>
        <authorList>
            <person name="Ahrendt S.R."/>
            <person name="Quandt C.A."/>
            <person name="Ciobanu D."/>
            <person name="Clum A."/>
            <person name="Salamov A."/>
            <person name="Andreopoulos B."/>
            <person name="Cheng J.F."/>
            <person name="Woyke T."/>
            <person name="Pelin A."/>
            <person name="Henrissat B."/>
            <person name="Reynolds N.K."/>
            <person name="Benny G.L."/>
            <person name="Smith M.E."/>
            <person name="James T.Y."/>
            <person name="Grigoriev I.V."/>
        </authorList>
    </citation>
    <scope>NUCLEOTIDE SEQUENCE [LARGE SCALE GENOMIC DNA]</scope>
</reference>
<keyword evidence="3" id="KW-1185">Reference proteome</keyword>
<proteinExistence type="predicted"/>
<gene>
    <name evidence="2" type="ORF">BDK51DRAFT_32226</name>
</gene>
<dbReference type="AlphaFoldDB" id="A0A4V1IQ84"/>
<evidence type="ECO:0000256" key="1">
    <source>
        <dbReference type="SAM" id="MobiDB-lite"/>
    </source>
</evidence>
<protein>
    <submittedName>
        <fullName evidence="2">Uncharacterized protein</fullName>
    </submittedName>
</protein>
<feature type="region of interest" description="Disordered" evidence="1">
    <location>
        <begin position="120"/>
        <end position="150"/>
    </location>
</feature>
<evidence type="ECO:0000313" key="3">
    <source>
        <dbReference type="Proteomes" id="UP000269721"/>
    </source>
</evidence>